<dbReference type="Pfam" id="PF01841">
    <property type="entry name" value="Transglut_core"/>
    <property type="match status" value="1"/>
</dbReference>
<protein>
    <submittedName>
        <fullName evidence="2">Transglutaminase domain-containing protein</fullName>
    </submittedName>
</protein>
<reference evidence="3" key="1">
    <citation type="submission" date="2018-08" db="EMBL/GenBank/DDBJ databases">
        <authorList>
            <person name="Grouzdev D.S."/>
            <person name="Krutkina M.S."/>
        </authorList>
    </citation>
    <scope>NUCLEOTIDE SEQUENCE [LARGE SCALE GENOMIC DNA]</scope>
    <source>
        <strain evidence="3">4-11</strain>
    </source>
</reference>
<evidence type="ECO:0000313" key="2">
    <source>
        <dbReference type="EMBL" id="RFU96229.1"/>
    </source>
</evidence>
<dbReference type="SUPFAM" id="SSF54001">
    <property type="entry name" value="Cysteine proteinases"/>
    <property type="match status" value="1"/>
</dbReference>
<comment type="caution">
    <text evidence="2">The sequence shown here is derived from an EMBL/GenBank/DDBJ whole genome shotgun (WGS) entry which is preliminary data.</text>
</comment>
<gene>
    <name evidence="2" type="ORF">DYP60_01290</name>
</gene>
<accession>A0A372MKD0</accession>
<evidence type="ECO:0000259" key="1">
    <source>
        <dbReference type="Pfam" id="PF01841"/>
    </source>
</evidence>
<dbReference type="PANTHER" id="PTHR33490:SF3">
    <property type="entry name" value="CONSERVED INTEGRAL MEMBRANE PROTEIN"/>
    <property type="match status" value="1"/>
</dbReference>
<sequence length="237" mass="27134">MQSDEQQYRRATPLLDYEHPAIVTLIQKQGWLSLPTSGERIDAVYTFVRDAIPYGYAESFCVPASTVLVQGMGNCLTKTTLLMALLRAVGIPCRLKAAMISKVIHRGLLGGISFLFSPRHLHHAWVEIQYQGSWLEIGGHIVDRPYLEKLQQKFANFIGSFYGYGIAVSHFRNPPIRWEEKETAIQSKAIRESLHTFSDPDAFFQAHPEAERRTHALTYRLILRPKLNRSIRKLRRS</sequence>
<dbReference type="PANTHER" id="PTHR33490">
    <property type="entry name" value="BLR5614 PROTEIN-RELATED"/>
    <property type="match status" value="1"/>
</dbReference>
<dbReference type="Gene3D" id="3.10.620.30">
    <property type="match status" value="1"/>
</dbReference>
<reference evidence="2 3" key="2">
    <citation type="submission" date="2018-09" db="EMBL/GenBank/DDBJ databases">
        <title>Genome of Sphaerochaeta halotolerans strain 4-11.</title>
        <authorList>
            <person name="Nazina T.N."/>
            <person name="Sokolova D.S."/>
        </authorList>
    </citation>
    <scope>NUCLEOTIDE SEQUENCE [LARGE SCALE GENOMIC DNA]</scope>
    <source>
        <strain evidence="2 3">4-11</strain>
    </source>
</reference>
<organism evidence="2 3">
    <name type="scientific">Sphaerochaeta halotolerans</name>
    <dbReference type="NCBI Taxonomy" id="2293840"/>
    <lineage>
        <taxon>Bacteria</taxon>
        <taxon>Pseudomonadati</taxon>
        <taxon>Spirochaetota</taxon>
        <taxon>Spirochaetia</taxon>
        <taxon>Spirochaetales</taxon>
        <taxon>Sphaerochaetaceae</taxon>
        <taxon>Sphaerochaeta</taxon>
    </lineage>
</organism>
<dbReference type="Proteomes" id="UP000264002">
    <property type="component" value="Unassembled WGS sequence"/>
</dbReference>
<evidence type="ECO:0000313" key="3">
    <source>
        <dbReference type="Proteomes" id="UP000264002"/>
    </source>
</evidence>
<dbReference type="InterPro" id="IPR002931">
    <property type="entry name" value="Transglutaminase-like"/>
</dbReference>
<keyword evidence="3" id="KW-1185">Reference proteome</keyword>
<proteinExistence type="predicted"/>
<dbReference type="AlphaFoldDB" id="A0A372MKD0"/>
<feature type="domain" description="Transglutaminase-like" evidence="1">
    <location>
        <begin position="36"/>
        <end position="136"/>
    </location>
</feature>
<dbReference type="InterPro" id="IPR038765">
    <property type="entry name" value="Papain-like_cys_pep_sf"/>
</dbReference>
<dbReference type="RefSeq" id="WP_117329049.1">
    <property type="nucleotide sequence ID" value="NZ_QUWK01000001.1"/>
</dbReference>
<name>A0A372MKD0_9SPIR</name>
<dbReference type="EMBL" id="QUWK01000001">
    <property type="protein sequence ID" value="RFU96229.1"/>
    <property type="molecule type" value="Genomic_DNA"/>
</dbReference>
<dbReference type="OrthoDB" id="9804872at2"/>